<evidence type="ECO:0000256" key="1">
    <source>
        <dbReference type="SAM" id="MobiDB-lite"/>
    </source>
</evidence>
<evidence type="ECO:0000313" key="2">
    <source>
        <dbReference type="EMBL" id="KAJ1176070.1"/>
    </source>
</evidence>
<reference evidence="2" key="1">
    <citation type="journal article" date="2022" name="bioRxiv">
        <title>Sequencing and chromosome-scale assembly of the giantPleurodeles waltlgenome.</title>
        <authorList>
            <person name="Brown T."/>
            <person name="Elewa A."/>
            <person name="Iarovenko S."/>
            <person name="Subramanian E."/>
            <person name="Araus A.J."/>
            <person name="Petzold A."/>
            <person name="Susuki M."/>
            <person name="Suzuki K.-i.T."/>
            <person name="Hayashi T."/>
            <person name="Toyoda A."/>
            <person name="Oliveira C."/>
            <person name="Osipova E."/>
            <person name="Leigh N.D."/>
            <person name="Simon A."/>
            <person name="Yun M.H."/>
        </authorList>
    </citation>
    <scope>NUCLEOTIDE SEQUENCE</scope>
    <source>
        <strain evidence="2">20211129_DDA</strain>
        <tissue evidence="2">Liver</tissue>
    </source>
</reference>
<keyword evidence="3" id="KW-1185">Reference proteome</keyword>
<dbReference type="EMBL" id="JANPWB010000006">
    <property type="protein sequence ID" value="KAJ1176070.1"/>
    <property type="molecule type" value="Genomic_DNA"/>
</dbReference>
<organism evidence="2 3">
    <name type="scientific">Pleurodeles waltl</name>
    <name type="common">Iberian ribbed newt</name>
    <dbReference type="NCBI Taxonomy" id="8319"/>
    <lineage>
        <taxon>Eukaryota</taxon>
        <taxon>Metazoa</taxon>
        <taxon>Chordata</taxon>
        <taxon>Craniata</taxon>
        <taxon>Vertebrata</taxon>
        <taxon>Euteleostomi</taxon>
        <taxon>Amphibia</taxon>
        <taxon>Batrachia</taxon>
        <taxon>Caudata</taxon>
        <taxon>Salamandroidea</taxon>
        <taxon>Salamandridae</taxon>
        <taxon>Pleurodelinae</taxon>
        <taxon>Pleurodeles</taxon>
    </lineage>
</organism>
<feature type="compositionally biased region" description="Basic and acidic residues" evidence="1">
    <location>
        <begin position="68"/>
        <end position="97"/>
    </location>
</feature>
<dbReference type="Proteomes" id="UP001066276">
    <property type="component" value="Chromosome 3_2"/>
</dbReference>
<name>A0AAV7TIJ0_PLEWA</name>
<feature type="region of interest" description="Disordered" evidence="1">
    <location>
        <begin position="29"/>
        <end position="162"/>
    </location>
</feature>
<comment type="caution">
    <text evidence="2">The sequence shown here is derived from an EMBL/GenBank/DDBJ whole genome shotgun (WGS) entry which is preliminary data.</text>
</comment>
<gene>
    <name evidence="2" type="ORF">NDU88_001353</name>
</gene>
<feature type="compositionally biased region" description="Basic and acidic residues" evidence="1">
    <location>
        <begin position="123"/>
        <end position="132"/>
    </location>
</feature>
<sequence>MWRKRLLQAAKGWYGTCYLGVCSRLSDNAAPDAAESRTAFRSCGGGDDSPSCQGNGDAGNQLGNPDVRVPESTEKDDGLCAREAEEEKNADNEKERSEEAEDGSRNGNSEVPLKINGQPWTRKRAETRELRHVPGGTWLTKPEKKIFASQEGPGTRERRDIL</sequence>
<evidence type="ECO:0000313" key="3">
    <source>
        <dbReference type="Proteomes" id="UP001066276"/>
    </source>
</evidence>
<protein>
    <submittedName>
        <fullName evidence="2">Uncharacterized protein</fullName>
    </submittedName>
</protein>
<proteinExistence type="predicted"/>
<dbReference type="AlphaFoldDB" id="A0AAV7TIJ0"/>
<accession>A0AAV7TIJ0</accession>